<comment type="caution">
    <text evidence="1">The sequence shown here is derived from an EMBL/GenBank/DDBJ whole genome shotgun (WGS) entry which is preliminary data.</text>
</comment>
<dbReference type="Proteomes" id="UP000789702">
    <property type="component" value="Unassembled WGS sequence"/>
</dbReference>
<feature type="non-terminal residue" evidence="1">
    <location>
        <position position="233"/>
    </location>
</feature>
<gene>
    <name evidence="1" type="ORF">DHETER_LOCUS8562</name>
</gene>
<proteinExistence type="predicted"/>
<keyword evidence="2" id="KW-1185">Reference proteome</keyword>
<accession>A0ACA9N9W7</accession>
<sequence length="233" mass="25339">MISPNITPSTTPPHIVPNITLHTTSHTIPNTTPHIIPNTTPAATSPLTAATTPPATATTPPVTAPTTPSATTAPPPTAISTPPAAGAVTTTPPTATTDKNKKLEKVLRIINELRGDDQMMDIDEVSDTRIEEAPPLVQLYINANRAVRRASEGNQLEIRSWYQYAEGFERKVNQILSNSRVALKTAKTTVYKEIRKHLPSRYWGISKIDQIRSFTANQLSKLTPQQIEIIKAG</sequence>
<dbReference type="EMBL" id="CAJVPU010013756">
    <property type="protein sequence ID" value="CAG8634923.1"/>
    <property type="molecule type" value="Genomic_DNA"/>
</dbReference>
<evidence type="ECO:0000313" key="2">
    <source>
        <dbReference type="Proteomes" id="UP000789702"/>
    </source>
</evidence>
<evidence type="ECO:0000313" key="1">
    <source>
        <dbReference type="EMBL" id="CAG8634923.1"/>
    </source>
</evidence>
<name>A0ACA9N9W7_9GLOM</name>
<organism evidence="1 2">
    <name type="scientific">Dentiscutata heterogama</name>
    <dbReference type="NCBI Taxonomy" id="1316150"/>
    <lineage>
        <taxon>Eukaryota</taxon>
        <taxon>Fungi</taxon>
        <taxon>Fungi incertae sedis</taxon>
        <taxon>Mucoromycota</taxon>
        <taxon>Glomeromycotina</taxon>
        <taxon>Glomeromycetes</taxon>
        <taxon>Diversisporales</taxon>
        <taxon>Gigasporaceae</taxon>
        <taxon>Dentiscutata</taxon>
    </lineage>
</organism>
<protein>
    <submittedName>
        <fullName evidence="1">460_t:CDS:1</fullName>
    </submittedName>
</protein>
<reference evidence="1" key="1">
    <citation type="submission" date="2021-06" db="EMBL/GenBank/DDBJ databases">
        <authorList>
            <person name="Kallberg Y."/>
            <person name="Tangrot J."/>
            <person name="Rosling A."/>
        </authorList>
    </citation>
    <scope>NUCLEOTIDE SEQUENCE</scope>
    <source>
        <strain evidence="1">IL203A</strain>
    </source>
</reference>